<protein>
    <submittedName>
        <fullName evidence="1">Uncharacterized protein</fullName>
    </submittedName>
</protein>
<evidence type="ECO:0000313" key="1">
    <source>
        <dbReference type="EMBL" id="EGC69754.1"/>
    </source>
</evidence>
<sequence length="49" mass="5966">MTFKKDSKFKGFLLVDKNTNLLYHQRFFNVFFKKHLSDATKKKMWGITH</sequence>
<proteinExistence type="predicted"/>
<gene>
    <name evidence="1" type="ORF">HMPREF9087_1142</name>
</gene>
<dbReference type="Proteomes" id="UP000004835">
    <property type="component" value="Unassembled WGS sequence"/>
</dbReference>
<reference evidence="1 2" key="1">
    <citation type="submission" date="2011-01" db="EMBL/GenBank/DDBJ databases">
        <authorList>
            <person name="Muzny D."/>
            <person name="Qin X."/>
            <person name="Deng J."/>
            <person name="Jiang H."/>
            <person name="Liu Y."/>
            <person name="Qu J."/>
            <person name="Song X.-Z."/>
            <person name="Zhang L."/>
            <person name="Thornton R."/>
            <person name="Coyle M."/>
            <person name="Francisco L."/>
            <person name="Jackson L."/>
            <person name="Javaid M."/>
            <person name="Korchina V."/>
            <person name="Kovar C."/>
            <person name="Mata R."/>
            <person name="Mathew T."/>
            <person name="Ngo R."/>
            <person name="Nguyen L."/>
            <person name="Nguyen N."/>
            <person name="Okwuonu G."/>
            <person name="Ongeri F."/>
            <person name="Pham C."/>
            <person name="Simmons D."/>
            <person name="Wilczek-Boney K."/>
            <person name="Hale W."/>
            <person name="Jakkamsetti A."/>
            <person name="Pham P."/>
            <person name="Ruth R."/>
            <person name="San Lucas F."/>
            <person name="Warren J."/>
            <person name="Zhang J."/>
            <person name="Zhao Z."/>
            <person name="Zhou C."/>
            <person name="Zhu D."/>
            <person name="Lee S."/>
            <person name="Bess C."/>
            <person name="Blankenburg K."/>
            <person name="Forbes L."/>
            <person name="Fu Q."/>
            <person name="Gubbala S."/>
            <person name="Hirani K."/>
            <person name="Jayaseelan J.C."/>
            <person name="Lara F."/>
            <person name="Munidasa M."/>
            <person name="Palculict T."/>
            <person name="Patil S."/>
            <person name="Pu L.-L."/>
            <person name="Saada N."/>
            <person name="Tang L."/>
            <person name="Weissenberger G."/>
            <person name="Zhu Y."/>
            <person name="Hemphill L."/>
            <person name="Shang Y."/>
            <person name="Youmans B."/>
            <person name="Ayvaz T."/>
            <person name="Ross M."/>
            <person name="Santibanez J."/>
            <person name="Aqrawi P."/>
            <person name="Gross S."/>
            <person name="Joshi V."/>
            <person name="Fowler G."/>
            <person name="Nazareth L."/>
            <person name="Reid J."/>
            <person name="Worley K."/>
            <person name="Petrosino J."/>
            <person name="Highlander S."/>
            <person name="Gibbs R."/>
        </authorList>
    </citation>
    <scope>NUCLEOTIDE SEQUENCE [LARGE SCALE GENOMIC DNA]</scope>
    <source>
        <strain evidence="1 2">ATCC 12755</strain>
    </source>
</reference>
<dbReference type="HOGENOM" id="CLU_3135205_0_0_9"/>
<evidence type="ECO:0000313" key="2">
    <source>
        <dbReference type="Proteomes" id="UP000004835"/>
    </source>
</evidence>
<name>F0EJE6_ENTCA</name>
<organism evidence="1 2">
    <name type="scientific">Enterococcus casseliflavus ATCC 12755</name>
    <dbReference type="NCBI Taxonomy" id="888066"/>
    <lineage>
        <taxon>Bacteria</taxon>
        <taxon>Bacillati</taxon>
        <taxon>Bacillota</taxon>
        <taxon>Bacilli</taxon>
        <taxon>Lactobacillales</taxon>
        <taxon>Enterococcaceae</taxon>
        <taxon>Enterococcus</taxon>
    </lineage>
</organism>
<dbReference type="EMBL" id="AEWT01000010">
    <property type="protein sequence ID" value="EGC69754.1"/>
    <property type="molecule type" value="Genomic_DNA"/>
</dbReference>
<accession>F0EJE6</accession>
<dbReference type="AlphaFoldDB" id="F0EJE6"/>
<comment type="caution">
    <text evidence="1">The sequence shown here is derived from an EMBL/GenBank/DDBJ whole genome shotgun (WGS) entry which is preliminary data.</text>
</comment>